<proteinExistence type="predicted"/>
<name>A0A0A8ZDY6_ARUDO</name>
<evidence type="ECO:0000313" key="1">
    <source>
        <dbReference type="EMBL" id="JAD34965.1"/>
    </source>
</evidence>
<dbReference type="AlphaFoldDB" id="A0A0A8ZDY6"/>
<accession>A0A0A8ZDY6</accession>
<sequence>MILTTSELGNRGFMAMHDGKCCIVTRTEPNRCIVGGSWALSSNCGSWQLEAVLMVFCRSQGFSLATIVQCD</sequence>
<reference evidence="1" key="1">
    <citation type="submission" date="2014-09" db="EMBL/GenBank/DDBJ databases">
        <authorList>
            <person name="Magalhaes I.L.F."/>
            <person name="Oliveira U."/>
            <person name="Santos F.R."/>
            <person name="Vidigal T.H.D.A."/>
            <person name="Brescovit A.D."/>
            <person name="Santos A.J."/>
        </authorList>
    </citation>
    <scope>NUCLEOTIDE SEQUENCE</scope>
    <source>
        <tissue evidence="1">Shoot tissue taken approximately 20 cm above the soil surface</tissue>
    </source>
</reference>
<reference evidence="1" key="2">
    <citation type="journal article" date="2015" name="Data Brief">
        <title>Shoot transcriptome of the giant reed, Arundo donax.</title>
        <authorList>
            <person name="Barrero R.A."/>
            <person name="Guerrero F.D."/>
            <person name="Moolhuijzen P."/>
            <person name="Goolsby J.A."/>
            <person name="Tidwell J."/>
            <person name="Bellgard S.E."/>
            <person name="Bellgard M.I."/>
        </authorList>
    </citation>
    <scope>NUCLEOTIDE SEQUENCE</scope>
    <source>
        <tissue evidence="1">Shoot tissue taken approximately 20 cm above the soil surface</tissue>
    </source>
</reference>
<organism evidence="1">
    <name type="scientific">Arundo donax</name>
    <name type="common">Giant reed</name>
    <name type="synonym">Donax arundinaceus</name>
    <dbReference type="NCBI Taxonomy" id="35708"/>
    <lineage>
        <taxon>Eukaryota</taxon>
        <taxon>Viridiplantae</taxon>
        <taxon>Streptophyta</taxon>
        <taxon>Embryophyta</taxon>
        <taxon>Tracheophyta</taxon>
        <taxon>Spermatophyta</taxon>
        <taxon>Magnoliopsida</taxon>
        <taxon>Liliopsida</taxon>
        <taxon>Poales</taxon>
        <taxon>Poaceae</taxon>
        <taxon>PACMAD clade</taxon>
        <taxon>Arundinoideae</taxon>
        <taxon>Arundineae</taxon>
        <taxon>Arundo</taxon>
    </lineage>
</organism>
<dbReference type="EMBL" id="GBRH01262930">
    <property type="protein sequence ID" value="JAD34965.1"/>
    <property type="molecule type" value="Transcribed_RNA"/>
</dbReference>
<protein>
    <submittedName>
        <fullName evidence="1">Uncharacterized protein</fullName>
    </submittedName>
</protein>